<evidence type="ECO:0008006" key="3">
    <source>
        <dbReference type="Google" id="ProtNLM"/>
    </source>
</evidence>
<protein>
    <recommendedName>
        <fullName evidence="3">Glycoside hydrolase family 5 domain-containing protein</fullName>
    </recommendedName>
</protein>
<sequence length="488" mass="55736">MRKNLIFLMLLIFIHVFLFGNPAKKQFIKICPSGSYFELDGKIFIPIGFNYGVDWPDFSNLWTGNVGGLKWGDPESVENTFKEWHMFGVNTLRIFMEDASDPSGSALFEDPLGNINESLVKVWNYIFEYAKKYDIYLIIEPFDPFWISQNWAESPLNIKNGGPIDSLDQFLENPKTIEDTEFRFKFFIDHWGDTSHILAWEINNEIDLWYGNNNSEAINKYIKTISGFIKNYEDSKFGQHHLITVSTAAPVLSGNLGHVIYENKHLDFVTTHLYLPAVNNPTNTINPAIEVSKAVIENLNKMGYSKPYLDSEDGPINGWSMPASKNSQYHHNMLWAEFASGACGPGLKWPYLSPSNITGLDTYKAISNFINSPGINWLYFKAVPESNNIAIFGTSRNYVITFSCGDNTARVIWILKDSTKDLKNIEFSKVDLNISELEDGTYNIEFWNTQDGTLLKTIKVFSQRNKIEVNLNMDNLNDIALKIYKISN</sequence>
<proteinExistence type="predicted"/>
<dbReference type="EMBL" id="PNIX01000174">
    <property type="protein sequence ID" value="PMP82793.1"/>
    <property type="molecule type" value="Genomic_DNA"/>
</dbReference>
<comment type="caution">
    <text evidence="1">The sequence shown here is derived from an EMBL/GenBank/DDBJ whole genome shotgun (WGS) entry which is preliminary data.</text>
</comment>
<dbReference type="Gene3D" id="3.20.20.80">
    <property type="entry name" value="Glycosidases"/>
    <property type="match status" value="1"/>
</dbReference>
<evidence type="ECO:0000313" key="1">
    <source>
        <dbReference type="EMBL" id="PMP82793.1"/>
    </source>
</evidence>
<dbReference type="Proteomes" id="UP000236910">
    <property type="component" value="Unassembled WGS sequence"/>
</dbReference>
<accession>A0A2J6X757</accession>
<dbReference type="InterPro" id="IPR017853">
    <property type="entry name" value="GH"/>
</dbReference>
<name>A0A2J6X757_9BACT</name>
<dbReference type="AlphaFoldDB" id="A0A2J6X757"/>
<dbReference type="PANTHER" id="PTHR31451">
    <property type="match status" value="1"/>
</dbReference>
<dbReference type="GO" id="GO:0004553">
    <property type="term" value="F:hydrolase activity, hydrolyzing O-glycosyl compounds"/>
    <property type="evidence" value="ECO:0007669"/>
    <property type="project" value="InterPro"/>
</dbReference>
<organism evidence="1 2">
    <name type="scientific">Caldisericum exile</name>
    <dbReference type="NCBI Taxonomy" id="693075"/>
    <lineage>
        <taxon>Bacteria</taxon>
        <taxon>Pseudomonadati</taxon>
        <taxon>Caldisericota/Cryosericota group</taxon>
        <taxon>Caldisericota</taxon>
        <taxon>Caldisericia</taxon>
        <taxon>Caldisericales</taxon>
        <taxon>Caldisericaceae</taxon>
        <taxon>Caldisericum</taxon>
    </lineage>
</organism>
<gene>
    <name evidence="1" type="ORF">C0175_03005</name>
</gene>
<dbReference type="InterPro" id="IPR045053">
    <property type="entry name" value="MAN-like"/>
</dbReference>
<dbReference type="SUPFAM" id="SSF51445">
    <property type="entry name" value="(Trans)glycosidases"/>
    <property type="match status" value="1"/>
</dbReference>
<reference evidence="1 2" key="1">
    <citation type="submission" date="2018-01" db="EMBL/GenBank/DDBJ databases">
        <title>Metagenomic assembled genomes from two thermal pools in the Uzon Caldera, Kamchatka, Russia.</title>
        <authorList>
            <person name="Wilkins L."/>
            <person name="Ettinger C."/>
        </authorList>
    </citation>
    <scope>NUCLEOTIDE SEQUENCE [LARGE SCALE GENOMIC DNA]</scope>
    <source>
        <strain evidence="1">ARK-10</strain>
    </source>
</reference>
<evidence type="ECO:0000313" key="2">
    <source>
        <dbReference type="Proteomes" id="UP000236910"/>
    </source>
</evidence>